<feature type="transmembrane region" description="Helical" evidence="1">
    <location>
        <begin position="330"/>
        <end position="352"/>
    </location>
</feature>
<accession>A0A7V8VF81</accession>
<reference evidence="3 4" key="1">
    <citation type="submission" date="2020-07" db="EMBL/GenBank/DDBJ databases">
        <title>Thermogemmata thermophila gen. nov., sp. nov., a novel moderate thermophilic planctomycete from a Kamchatka hot spring.</title>
        <authorList>
            <person name="Elcheninov A.G."/>
            <person name="Podosokorskaya O.A."/>
            <person name="Kovaleva O.L."/>
            <person name="Novikov A."/>
            <person name="Bonch-Osmolovskaya E.A."/>
            <person name="Toshchakov S.V."/>
            <person name="Kublanov I.V."/>
        </authorList>
    </citation>
    <scope>NUCLEOTIDE SEQUENCE [LARGE SCALE GENOMIC DNA]</scope>
    <source>
        <strain evidence="3 4">2918</strain>
    </source>
</reference>
<protein>
    <submittedName>
        <fullName evidence="3">Uncharacterized protein</fullName>
    </submittedName>
</protein>
<dbReference type="EMBL" id="JACEFB010000009">
    <property type="protein sequence ID" value="MBA2226935.1"/>
    <property type="molecule type" value="Genomic_DNA"/>
</dbReference>
<evidence type="ECO:0000313" key="4">
    <source>
        <dbReference type="Proteomes" id="UP000542342"/>
    </source>
</evidence>
<keyword evidence="4" id="KW-1185">Reference proteome</keyword>
<dbReference type="AlphaFoldDB" id="A0A7V8VF81"/>
<keyword evidence="1" id="KW-0812">Transmembrane</keyword>
<keyword evidence="1" id="KW-1133">Transmembrane helix</keyword>
<feature type="chain" id="PRO_5030677225" evidence="2">
    <location>
        <begin position="24"/>
        <end position="362"/>
    </location>
</feature>
<keyword evidence="1" id="KW-0472">Membrane</keyword>
<proteinExistence type="predicted"/>
<evidence type="ECO:0000313" key="3">
    <source>
        <dbReference type="EMBL" id="MBA2226935.1"/>
    </source>
</evidence>
<dbReference type="RefSeq" id="WP_194538492.1">
    <property type="nucleotide sequence ID" value="NZ_JACEFB010000009.1"/>
</dbReference>
<organism evidence="3 4">
    <name type="scientific">Thermogemmata fonticola</name>
    <dbReference type="NCBI Taxonomy" id="2755323"/>
    <lineage>
        <taxon>Bacteria</taxon>
        <taxon>Pseudomonadati</taxon>
        <taxon>Planctomycetota</taxon>
        <taxon>Planctomycetia</taxon>
        <taxon>Gemmatales</taxon>
        <taxon>Gemmataceae</taxon>
        <taxon>Thermogemmata</taxon>
    </lineage>
</organism>
<dbReference type="Proteomes" id="UP000542342">
    <property type="component" value="Unassembled WGS sequence"/>
</dbReference>
<evidence type="ECO:0000256" key="1">
    <source>
        <dbReference type="SAM" id="Phobius"/>
    </source>
</evidence>
<evidence type="ECO:0000256" key="2">
    <source>
        <dbReference type="SAM" id="SignalP"/>
    </source>
</evidence>
<name>A0A7V8VF81_9BACT</name>
<comment type="caution">
    <text evidence="3">The sequence shown here is derived from an EMBL/GenBank/DDBJ whole genome shotgun (WGS) entry which is preliminary data.</text>
</comment>
<sequence>MRSSRVTRLGLGGLGCVLLSVCAASPASSQYTPEQFRADCLDGVTKLEERYRHCSGRYRIIETMPRVDWQLIRDVEFAVSGEQWLIICHNLEEWRKGQLHKVHYQQSVRGANSVYSFLLTGRYETRELRLETYEMAEEVASKPSGGGIRDMIAFWLSPIRAPFSLRTLPLPALLRHPTFRVLKLRDGEREGVRVIRADFEVRPGQPFTDPRISWTREPVWGWFEVAPDQEWTVRAFEYTYMAPGHKPEIPLVKARVNGEVLYNIDFEGRPIVIQFKESTSWRDLPPDSMIEMKDIQIEYGPVSEDRFRLSYYGLPEPPGVTWVQERRTPVYVWLLVAAGVLLTLAVFFRWLARRLRRGHSEG</sequence>
<gene>
    <name evidence="3" type="ORF">H0921_12250</name>
</gene>
<keyword evidence="2" id="KW-0732">Signal</keyword>
<feature type="signal peptide" evidence="2">
    <location>
        <begin position="1"/>
        <end position="23"/>
    </location>
</feature>